<evidence type="ECO:0000313" key="1">
    <source>
        <dbReference type="EMBL" id="MCC9273604.1"/>
    </source>
</evidence>
<proteinExistence type="predicted"/>
<dbReference type="EMBL" id="JAJJVO010000076">
    <property type="protein sequence ID" value="MCC9273604.1"/>
    <property type="molecule type" value="Genomic_DNA"/>
</dbReference>
<organism evidence="1 2">
    <name type="scientific">Enterococcus aquimarinus</name>
    <dbReference type="NCBI Taxonomy" id="328396"/>
    <lineage>
        <taxon>Bacteria</taxon>
        <taxon>Bacillati</taxon>
        <taxon>Bacillota</taxon>
        <taxon>Bacilli</taxon>
        <taxon>Lactobacillales</taxon>
        <taxon>Enterococcaceae</taxon>
        <taxon>Enterococcus</taxon>
    </lineage>
</organism>
<dbReference type="AlphaFoldDB" id="A0A9E3ZYS3"/>
<accession>A0A9E3ZYS3</accession>
<reference evidence="1" key="1">
    <citation type="journal article" date="2021" name="PeerJ">
        <title>Extensive microbial diversity within the chicken gut microbiome revealed by metagenomics and culture.</title>
        <authorList>
            <person name="Gilroy R."/>
            <person name="Ravi A."/>
            <person name="Getino M."/>
            <person name="Pursley I."/>
            <person name="Horton D.L."/>
            <person name="Alikhan N.F."/>
            <person name="Baker D."/>
            <person name="Gharbi K."/>
            <person name="Hall N."/>
            <person name="Watson M."/>
            <person name="Adriaenssens E.M."/>
            <person name="Foster-Nyarko E."/>
            <person name="Jarju S."/>
            <person name="Secka A."/>
            <person name="Antonio M."/>
            <person name="Oren A."/>
            <person name="Chaudhuri R.R."/>
            <person name="La Ragione R."/>
            <person name="Hildebrand F."/>
            <person name="Pallen M.J."/>
        </authorList>
    </citation>
    <scope>NUCLEOTIDE SEQUENCE</scope>
    <source>
        <strain evidence="1">150</strain>
    </source>
</reference>
<evidence type="ECO:0000313" key="2">
    <source>
        <dbReference type="Proteomes" id="UP000813384"/>
    </source>
</evidence>
<gene>
    <name evidence="1" type="ORF">K8V42_04870</name>
</gene>
<dbReference type="Proteomes" id="UP000813384">
    <property type="component" value="Unassembled WGS sequence"/>
</dbReference>
<reference evidence="1" key="2">
    <citation type="submission" date="2021-11" db="EMBL/GenBank/DDBJ databases">
        <authorList>
            <person name="Gilroy R."/>
        </authorList>
    </citation>
    <scope>NUCLEOTIDE SEQUENCE</scope>
    <source>
        <strain evidence="1">150</strain>
    </source>
</reference>
<name>A0A9E3ZYS3_9ENTE</name>
<comment type="caution">
    <text evidence="1">The sequence shown here is derived from an EMBL/GenBank/DDBJ whole genome shotgun (WGS) entry which is preliminary data.</text>
</comment>
<sequence length="104" mass="11822">MNTNQAPVVVEVSHTLSQEQLNAIGQQVYETTLEAIEKARRDSELENDLIYSKAGLRRFLNNCSDGYVEELIAKGLPRGRTLSDRKQVFSKKAIKAWLLENENE</sequence>
<protein>
    <submittedName>
        <fullName evidence="1">Uncharacterized protein</fullName>
    </submittedName>
</protein>